<keyword evidence="5" id="KW-1185">Reference proteome</keyword>
<dbReference type="PANTHER" id="PTHR31605:SF0">
    <property type="entry name" value="GLYCEROL-3-PHOSPHATE O-ACYLTRANSFERASE 1"/>
    <property type="match status" value="1"/>
</dbReference>
<dbReference type="GO" id="GO:0005783">
    <property type="term" value="C:endoplasmic reticulum"/>
    <property type="evidence" value="ECO:0007669"/>
    <property type="project" value="EnsemblFungi"/>
</dbReference>
<name>G0W3U7_NAUDC</name>
<keyword evidence="2" id="KW-1133">Transmembrane helix</keyword>
<gene>
    <name evidence="4" type="primary">NDAI0A03280</name>
    <name evidence="4" type="ordered locus">NDAI_0A03280</name>
</gene>
<reference evidence="4 5" key="1">
    <citation type="journal article" date="2011" name="Proc. Natl. Acad. Sci. U.S.A.">
        <title>Evolutionary erosion of yeast sex chromosomes by mating-type switching accidents.</title>
        <authorList>
            <person name="Gordon J.L."/>
            <person name="Armisen D."/>
            <person name="Proux-Wera E."/>
            <person name="Oheigeartaigh S.S."/>
            <person name="Byrne K.P."/>
            <person name="Wolfe K.H."/>
        </authorList>
    </citation>
    <scope>NUCLEOTIDE SEQUENCE [LARGE SCALE GENOMIC DNA]</scope>
    <source>
        <strain evidence="5">ATCC 10597 / BCRC 20456 / CBS 421 / NBRC 0211 / NRRL Y-12639</strain>
    </source>
</reference>
<feature type="transmembrane region" description="Helical" evidence="2">
    <location>
        <begin position="442"/>
        <end position="470"/>
    </location>
</feature>
<protein>
    <recommendedName>
        <fullName evidence="3">Phospholipid/glycerol acyltransferase domain-containing protein</fullName>
    </recommendedName>
</protein>
<feature type="domain" description="Phospholipid/glycerol acyltransferase" evidence="3">
    <location>
        <begin position="84"/>
        <end position="300"/>
    </location>
</feature>
<evidence type="ECO:0000256" key="2">
    <source>
        <dbReference type="SAM" id="Phobius"/>
    </source>
</evidence>
<evidence type="ECO:0000313" key="4">
    <source>
        <dbReference type="EMBL" id="CCD22485.1"/>
    </source>
</evidence>
<dbReference type="GO" id="GO:0008654">
    <property type="term" value="P:phospholipid biosynthetic process"/>
    <property type="evidence" value="ECO:0007669"/>
    <property type="project" value="EnsemblFungi"/>
</dbReference>
<feature type="transmembrane region" description="Helical" evidence="2">
    <location>
        <begin position="532"/>
        <end position="552"/>
    </location>
</feature>
<dbReference type="AlphaFoldDB" id="G0W3U7"/>
<dbReference type="HOGENOM" id="CLU_007860_1_0_1"/>
<evidence type="ECO:0000259" key="3">
    <source>
        <dbReference type="SMART" id="SM00563"/>
    </source>
</evidence>
<dbReference type="InterPro" id="IPR052744">
    <property type="entry name" value="GPAT/DAPAT"/>
</dbReference>
<feature type="compositionally biased region" description="Basic and acidic residues" evidence="1">
    <location>
        <begin position="1"/>
        <end position="11"/>
    </location>
</feature>
<dbReference type="Pfam" id="PF01553">
    <property type="entry name" value="Acyltransferase"/>
    <property type="match status" value="1"/>
</dbReference>
<feature type="region of interest" description="Disordered" evidence="1">
    <location>
        <begin position="1"/>
        <end position="34"/>
    </location>
</feature>
<dbReference type="OrthoDB" id="2427554at2759"/>
<evidence type="ECO:0000256" key="1">
    <source>
        <dbReference type="SAM" id="MobiDB-lite"/>
    </source>
</evidence>
<sequence length="736" mass="82837">MDKPLVSRSEKSAPPASNITNNKPKKDTTTQSSSLEEYKYEEPSRFRKFCYDTIVFILSNIFSCFFREIKSRNAYKIPSDGPIIFVAAPHANQFVDPVILMEQVKKVVNRRISFLIAEKSLHQPAIGFFARCVMAIGVVRAQDNLKLVPNGAKIFIKDPKENPRKITGVNTHFLTAFHAKGLIGLPKNMGTAEILSIESDTELTLRKEFKNFANKPDLQNLLLKGTSFKYTDKVNQSSVYHKVFEHLANNDCIGIFPEGGSHDRTDLLPLKAGVAIMALGCMDKHPDVNVKIVPCGMNYFHAHKFRSRGVVEFGDPIDIPKELAAKYSNSDTNKEAVKELLDTISEGLRAVTVTCSDYETLMVVQAMRRLYSAHFASKLPLPLIVEMNRKMVKGYETYRDDPVVIKLREDVMKYNANLSHYNIPDHQVEDAKMSFTTNLGLLVYRAIFLTITFILALPGIIMFSPVFILANRISKRKAREALAASSVKIKANDVIATWKILIGMGAAPLLYIFWSVLISYYFSKRGSTYDKIFLFVSTYICCVIVTYSALIVGDLGMDILKSLRPLYLSLTSPKALKELRNERELLAARIIEVVNTFGTELFPEFQPELLREEYGSDEDTKEDRKTAELKRRRLLKKKRAKMERRKQENENSDDNIDNHGQESDGVSLVNSDNSLSNIPIFSTPTGFGSEISITRSDSSVSDFEIEDDVIGGKGNLAAKIAQAVLNSRSQQNEHID</sequence>
<dbReference type="STRING" id="1071378.G0W3U7"/>
<dbReference type="GO" id="GO:0004366">
    <property type="term" value="F:glycerol-3-phosphate O-acyltransferase activity"/>
    <property type="evidence" value="ECO:0007669"/>
    <property type="project" value="EnsemblFungi"/>
</dbReference>
<dbReference type="RefSeq" id="XP_003667728.1">
    <property type="nucleotide sequence ID" value="XM_003667680.1"/>
</dbReference>
<organism evidence="4 5">
    <name type="scientific">Naumovozyma dairenensis (strain ATCC 10597 / BCRC 20456 / CBS 421 / NBRC 0211 / NRRL Y-12639)</name>
    <name type="common">Saccharomyces dairenensis</name>
    <dbReference type="NCBI Taxonomy" id="1071378"/>
    <lineage>
        <taxon>Eukaryota</taxon>
        <taxon>Fungi</taxon>
        <taxon>Dikarya</taxon>
        <taxon>Ascomycota</taxon>
        <taxon>Saccharomycotina</taxon>
        <taxon>Saccharomycetes</taxon>
        <taxon>Saccharomycetales</taxon>
        <taxon>Saccharomycetaceae</taxon>
        <taxon>Naumovozyma</taxon>
    </lineage>
</organism>
<dbReference type="GeneID" id="11495509"/>
<dbReference type="OMA" id="IMALGCM"/>
<feature type="transmembrane region" description="Helical" evidence="2">
    <location>
        <begin position="500"/>
        <end position="520"/>
    </location>
</feature>
<dbReference type="GO" id="GO:0016287">
    <property type="term" value="F:glycerone-phosphate O-acyltransferase activity"/>
    <property type="evidence" value="ECO:0007669"/>
    <property type="project" value="EnsemblFungi"/>
</dbReference>
<feature type="region of interest" description="Disordered" evidence="1">
    <location>
        <begin position="637"/>
        <end position="669"/>
    </location>
</feature>
<proteinExistence type="predicted"/>
<dbReference type="CDD" id="cd07992">
    <property type="entry name" value="LPLAT_AAK14816-like"/>
    <property type="match status" value="1"/>
</dbReference>
<dbReference type="InterPro" id="IPR002123">
    <property type="entry name" value="Plipid/glycerol_acylTrfase"/>
</dbReference>
<evidence type="ECO:0000313" key="5">
    <source>
        <dbReference type="Proteomes" id="UP000000689"/>
    </source>
</evidence>
<dbReference type="SUPFAM" id="SSF69593">
    <property type="entry name" value="Glycerol-3-phosphate (1)-acyltransferase"/>
    <property type="match status" value="1"/>
</dbReference>
<dbReference type="KEGG" id="ndi:NDAI_0A03280"/>
<dbReference type="SMART" id="SM00563">
    <property type="entry name" value="PlsC"/>
    <property type="match status" value="1"/>
</dbReference>
<keyword evidence="2" id="KW-0472">Membrane</keyword>
<dbReference type="EMBL" id="HE580267">
    <property type="protein sequence ID" value="CCD22485.1"/>
    <property type="molecule type" value="Genomic_DNA"/>
</dbReference>
<accession>G0W3U7</accession>
<dbReference type="eggNOG" id="ENOG502QQ2N">
    <property type="taxonomic scope" value="Eukaryota"/>
</dbReference>
<dbReference type="Proteomes" id="UP000000689">
    <property type="component" value="Chromosome 1"/>
</dbReference>
<keyword evidence="2" id="KW-0812">Transmembrane</keyword>
<dbReference type="PANTHER" id="PTHR31605">
    <property type="entry name" value="GLYCEROL-3-PHOSPHATE O-ACYLTRANSFERASE 1"/>
    <property type="match status" value="1"/>
</dbReference>